<keyword evidence="9" id="KW-1185">Reference proteome</keyword>
<keyword evidence="6" id="KW-0325">Glycoprotein</keyword>
<proteinExistence type="inferred from homology"/>
<dbReference type="Pfam" id="PF07678">
    <property type="entry name" value="TED_complement"/>
    <property type="match status" value="1"/>
</dbReference>
<dbReference type="PANTHER" id="PTHR11412:SF171">
    <property type="entry name" value="PREGNANCY ZONE PROTEIN-LIKE PROTEIN"/>
    <property type="match status" value="1"/>
</dbReference>
<dbReference type="PANTHER" id="PTHR11412">
    <property type="entry name" value="MACROGLOBULIN / COMPLEMENT"/>
    <property type="match status" value="1"/>
</dbReference>
<dbReference type="Gene3D" id="1.50.10.20">
    <property type="match status" value="1"/>
</dbReference>
<dbReference type="InterPro" id="IPR011626">
    <property type="entry name" value="Alpha-macroglobulin_TED"/>
</dbReference>
<keyword evidence="5" id="KW-1015">Disulfide bond</keyword>
<keyword evidence="3" id="KW-0732">Signal</keyword>
<reference evidence="8" key="2">
    <citation type="submission" date="2025-08" db="UniProtKB">
        <authorList>
            <consortium name="Ensembl"/>
        </authorList>
    </citation>
    <scope>IDENTIFICATION</scope>
</reference>
<keyword evidence="4" id="KW-0722">Serine protease inhibitor</keyword>
<dbReference type="PROSITE" id="PS00477">
    <property type="entry name" value="ALPHA_2_MACROGLOBULIN"/>
    <property type="match status" value="1"/>
</dbReference>
<dbReference type="Proteomes" id="UP000694620">
    <property type="component" value="Chromosome 9"/>
</dbReference>
<dbReference type="Ensembl" id="ENSECRT00000022891.1">
    <property type="protein sequence ID" value="ENSECRP00000022417.1"/>
    <property type="gene ID" value="ENSECRG00000014999.1"/>
</dbReference>
<evidence type="ECO:0000256" key="3">
    <source>
        <dbReference type="ARBA" id="ARBA00022729"/>
    </source>
</evidence>
<evidence type="ECO:0000256" key="1">
    <source>
        <dbReference type="ARBA" id="ARBA00010952"/>
    </source>
</evidence>
<dbReference type="FunFam" id="1.50.10.20:FF:000001">
    <property type="entry name" value="CD109 isoform 1"/>
    <property type="match status" value="1"/>
</dbReference>
<evidence type="ECO:0000259" key="7">
    <source>
        <dbReference type="Pfam" id="PF07678"/>
    </source>
</evidence>
<evidence type="ECO:0000313" key="9">
    <source>
        <dbReference type="Proteomes" id="UP000694620"/>
    </source>
</evidence>
<evidence type="ECO:0000313" key="8">
    <source>
        <dbReference type="Ensembl" id="ENSECRP00000022417.1"/>
    </source>
</evidence>
<sequence>MQNLDKLLAMPFGCGEQNMLLFAPNIYILRYLEATGQITEQIKAKAIRFMETGYQRELNYKHTDGSYSAFGDSDTSGNTWLTAFVMKSFGSARQFIFIDSAHIHDAKNWLGRHQLGNGCFQSVGKLFHSGMKGGINDEISLTAYIATALLELETPLNVSNQFIIYSNSRKCKSLKFYTQYLLCVYKLGSFFQQKHIIFHIVKCFSDGNLFWERSGSREEIISVQVEMTSYVLLSLLSGPPLPGFGLMYASEIVQWLVRQQNSHGGFSSTQDTVMALQALSVYAAQTFKPNGSGTVTISSAQGFQTQFHLDQINRLLYQEKALLEIPGIYSIQAQGDALTFFVIFTKLIVSLSEMQNNIKIKYYYYCLKNSLMF</sequence>
<feature type="domain" description="Alpha-macroglobulin-like TED" evidence="7">
    <location>
        <begin position="2"/>
        <end position="282"/>
    </location>
</feature>
<organism evidence="8 9">
    <name type="scientific">Erpetoichthys calabaricus</name>
    <name type="common">Rope fish</name>
    <name type="synonym">Calamoichthys calabaricus</name>
    <dbReference type="NCBI Taxonomy" id="27687"/>
    <lineage>
        <taxon>Eukaryota</taxon>
        <taxon>Metazoa</taxon>
        <taxon>Chordata</taxon>
        <taxon>Craniata</taxon>
        <taxon>Vertebrata</taxon>
        <taxon>Euteleostomi</taxon>
        <taxon>Actinopterygii</taxon>
        <taxon>Polypteriformes</taxon>
        <taxon>Polypteridae</taxon>
        <taxon>Erpetoichthys</taxon>
    </lineage>
</organism>
<dbReference type="GO" id="GO:0004867">
    <property type="term" value="F:serine-type endopeptidase inhibitor activity"/>
    <property type="evidence" value="ECO:0007669"/>
    <property type="project" value="UniProtKB-KW"/>
</dbReference>
<dbReference type="AlphaFoldDB" id="A0A8C4SVU2"/>
<dbReference type="InterPro" id="IPR047565">
    <property type="entry name" value="Alpha-macroglob_thiol-ester_cl"/>
</dbReference>
<dbReference type="CDD" id="cd02897">
    <property type="entry name" value="A2M_2"/>
    <property type="match status" value="1"/>
</dbReference>
<dbReference type="GeneTree" id="ENSGT00940000162996"/>
<comment type="similarity">
    <text evidence="1">Belongs to the protease inhibitor I39 (alpha-2-macroglobulin) family.</text>
</comment>
<dbReference type="SMART" id="SM01419">
    <property type="entry name" value="Thiol-ester_cl"/>
    <property type="match status" value="1"/>
</dbReference>
<name>A0A8C4SVU2_ERPCA</name>
<dbReference type="InterPro" id="IPR019742">
    <property type="entry name" value="MacrogloblnA2_CS"/>
</dbReference>
<protein>
    <recommendedName>
        <fullName evidence="7">Alpha-macroglobulin-like TED domain-containing protein</fullName>
    </recommendedName>
</protein>
<dbReference type="Gene3D" id="2.60.120.1540">
    <property type="match status" value="1"/>
</dbReference>
<evidence type="ECO:0000256" key="5">
    <source>
        <dbReference type="ARBA" id="ARBA00023157"/>
    </source>
</evidence>
<evidence type="ECO:0000256" key="2">
    <source>
        <dbReference type="ARBA" id="ARBA00022690"/>
    </source>
</evidence>
<keyword evidence="2" id="KW-0646">Protease inhibitor</keyword>
<dbReference type="InterPro" id="IPR041813">
    <property type="entry name" value="A2M_TED"/>
</dbReference>
<reference evidence="8" key="1">
    <citation type="submission" date="2021-06" db="EMBL/GenBank/DDBJ databases">
        <authorList>
            <consortium name="Wellcome Sanger Institute Data Sharing"/>
        </authorList>
    </citation>
    <scope>NUCLEOTIDE SEQUENCE [LARGE SCALE GENOMIC DNA]</scope>
</reference>
<dbReference type="GO" id="GO:0005615">
    <property type="term" value="C:extracellular space"/>
    <property type="evidence" value="ECO:0007669"/>
    <property type="project" value="InterPro"/>
</dbReference>
<dbReference type="SUPFAM" id="SSF48239">
    <property type="entry name" value="Terpenoid cyclases/Protein prenyltransferases"/>
    <property type="match status" value="1"/>
</dbReference>
<evidence type="ECO:0000256" key="6">
    <source>
        <dbReference type="ARBA" id="ARBA00023180"/>
    </source>
</evidence>
<dbReference type="InterPro" id="IPR050473">
    <property type="entry name" value="A2M/Complement_sys"/>
</dbReference>
<evidence type="ECO:0000256" key="4">
    <source>
        <dbReference type="ARBA" id="ARBA00022900"/>
    </source>
</evidence>
<dbReference type="InterPro" id="IPR008930">
    <property type="entry name" value="Terpenoid_cyclase/PrenylTrfase"/>
</dbReference>
<reference evidence="8" key="3">
    <citation type="submission" date="2025-09" db="UniProtKB">
        <authorList>
            <consortium name="Ensembl"/>
        </authorList>
    </citation>
    <scope>IDENTIFICATION</scope>
</reference>
<accession>A0A8C4SVU2</accession>